<feature type="region of interest" description="Disordered" evidence="1">
    <location>
        <begin position="55"/>
        <end position="83"/>
    </location>
</feature>
<gene>
    <name evidence="2" type="ORF">PAXINDRAFT_81706</name>
</gene>
<dbReference type="AlphaFoldDB" id="A0A0C9TRY7"/>
<dbReference type="HOGENOM" id="CLU_2549029_0_0_1"/>
<dbReference type="Proteomes" id="UP000053647">
    <property type="component" value="Unassembled WGS sequence"/>
</dbReference>
<feature type="compositionally biased region" description="Basic and acidic residues" evidence="1">
    <location>
        <begin position="55"/>
        <end position="70"/>
    </location>
</feature>
<protein>
    <submittedName>
        <fullName evidence="2">Uncharacterized protein</fullName>
    </submittedName>
</protein>
<sequence>MTAFTNDDADINCLYLQLDHIQGPMFRPLDELLIGHFMQGLFRHMTGAGEQVRTCEDREGTGTGEGKEQFESALTNRLFDHRV</sequence>
<dbReference type="OrthoDB" id="2142759at2759"/>
<proteinExistence type="predicted"/>
<evidence type="ECO:0000313" key="3">
    <source>
        <dbReference type="Proteomes" id="UP000053647"/>
    </source>
</evidence>
<evidence type="ECO:0000256" key="1">
    <source>
        <dbReference type="SAM" id="MobiDB-lite"/>
    </source>
</evidence>
<dbReference type="EMBL" id="KN819355">
    <property type="protein sequence ID" value="KIJ13138.1"/>
    <property type="molecule type" value="Genomic_DNA"/>
</dbReference>
<organism evidence="2 3">
    <name type="scientific">Paxillus involutus ATCC 200175</name>
    <dbReference type="NCBI Taxonomy" id="664439"/>
    <lineage>
        <taxon>Eukaryota</taxon>
        <taxon>Fungi</taxon>
        <taxon>Dikarya</taxon>
        <taxon>Basidiomycota</taxon>
        <taxon>Agaricomycotina</taxon>
        <taxon>Agaricomycetes</taxon>
        <taxon>Agaricomycetidae</taxon>
        <taxon>Boletales</taxon>
        <taxon>Paxilineae</taxon>
        <taxon>Paxillaceae</taxon>
        <taxon>Paxillus</taxon>
    </lineage>
</organism>
<reference evidence="3" key="2">
    <citation type="submission" date="2015-01" db="EMBL/GenBank/DDBJ databases">
        <title>Evolutionary Origins and Diversification of the Mycorrhizal Mutualists.</title>
        <authorList>
            <consortium name="DOE Joint Genome Institute"/>
            <consortium name="Mycorrhizal Genomics Consortium"/>
            <person name="Kohler A."/>
            <person name="Kuo A."/>
            <person name="Nagy L.G."/>
            <person name="Floudas D."/>
            <person name="Copeland A."/>
            <person name="Barry K.W."/>
            <person name="Cichocki N."/>
            <person name="Veneault-Fourrey C."/>
            <person name="LaButti K."/>
            <person name="Lindquist E.A."/>
            <person name="Lipzen A."/>
            <person name="Lundell T."/>
            <person name="Morin E."/>
            <person name="Murat C."/>
            <person name="Riley R."/>
            <person name="Ohm R."/>
            <person name="Sun H."/>
            <person name="Tunlid A."/>
            <person name="Henrissat B."/>
            <person name="Grigoriev I.V."/>
            <person name="Hibbett D.S."/>
            <person name="Martin F."/>
        </authorList>
    </citation>
    <scope>NUCLEOTIDE SEQUENCE [LARGE SCALE GENOMIC DNA]</scope>
    <source>
        <strain evidence="3">ATCC 200175</strain>
    </source>
</reference>
<name>A0A0C9TRY7_PAXIN</name>
<accession>A0A0C9TRY7</accession>
<keyword evidence="3" id="KW-1185">Reference proteome</keyword>
<evidence type="ECO:0000313" key="2">
    <source>
        <dbReference type="EMBL" id="KIJ13138.1"/>
    </source>
</evidence>
<reference evidence="2 3" key="1">
    <citation type="submission" date="2014-06" db="EMBL/GenBank/DDBJ databases">
        <authorList>
            <consortium name="DOE Joint Genome Institute"/>
            <person name="Kuo A."/>
            <person name="Kohler A."/>
            <person name="Nagy L.G."/>
            <person name="Floudas D."/>
            <person name="Copeland A."/>
            <person name="Barry K.W."/>
            <person name="Cichocki N."/>
            <person name="Veneault-Fourrey C."/>
            <person name="LaButti K."/>
            <person name="Lindquist E.A."/>
            <person name="Lipzen A."/>
            <person name="Lundell T."/>
            <person name="Morin E."/>
            <person name="Murat C."/>
            <person name="Sun H."/>
            <person name="Tunlid A."/>
            <person name="Henrissat B."/>
            <person name="Grigoriev I.V."/>
            <person name="Hibbett D.S."/>
            <person name="Martin F."/>
            <person name="Nordberg H.P."/>
            <person name="Cantor M.N."/>
            <person name="Hua S.X."/>
        </authorList>
    </citation>
    <scope>NUCLEOTIDE SEQUENCE [LARGE SCALE GENOMIC DNA]</scope>
    <source>
        <strain evidence="2 3">ATCC 200175</strain>
    </source>
</reference>